<dbReference type="PROSITE" id="PS51186">
    <property type="entry name" value="GNAT"/>
    <property type="match status" value="1"/>
</dbReference>
<evidence type="ECO:0000313" key="2">
    <source>
        <dbReference type="EMBL" id="MCF2652308.1"/>
    </source>
</evidence>
<accession>A0ABS9CMW5</accession>
<feature type="domain" description="N-acetyltransferase" evidence="1">
    <location>
        <begin position="91"/>
        <end position="246"/>
    </location>
</feature>
<dbReference type="Pfam" id="PF00583">
    <property type="entry name" value="Acetyltransf_1"/>
    <property type="match status" value="1"/>
</dbReference>
<dbReference type="Gene3D" id="3.40.630.30">
    <property type="match status" value="1"/>
</dbReference>
<dbReference type="InterPro" id="IPR016181">
    <property type="entry name" value="Acyl_CoA_acyltransferase"/>
</dbReference>
<comment type="caution">
    <text evidence="2">The sequence shown here is derived from an EMBL/GenBank/DDBJ whole genome shotgun (WGS) entry which is preliminary data.</text>
</comment>
<protein>
    <submittedName>
        <fullName evidence="2">GNAT family N-acetyltransferase</fullName>
    </submittedName>
</protein>
<evidence type="ECO:0000259" key="1">
    <source>
        <dbReference type="PROSITE" id="PS51186"/>
    </source>
</evidence>
<dbReference type="RefSeq" id="WP_235323368.1">
    <property type="nucleotide sequence ID" value="NZ_JAFBIT010000002.1"/>
</dbReference>
<dbReference type="EMBL" id="JAFBIT010000002">
    <property type="protein sequence ID" value="MCF2652308.1"/>
    <property type="molecule type" value="Genomic_DNA"/>
</dbReference>
<dbReference type="CDD" id="cd04301">
    <property type="entry name" value="NAT_SF"/>
    <property type="match status" value="1"/>
</dbReference>
<sequence>MDQTQILNTVRAHLAGRLCCAPEDFDRDGVVFAANTREPAPFLEICTMGSATVVSASEPLLPRLKTLFAGKCRDEVFECPFVYGQTICYVPDVRRLNPLPLNGAYTYELLQGAEINRLQGIRGFENSLAFDENGKTPTCIVLCAKKGGEIIGLAGASDEAGNMWEVGVDVQPAHRRGGLATALVSQLTVTILKKGIVPFYSASVTNLGSQSVASRSGYLPCWVSTYRTVLDGSSSYDALLRELKTKI</sequence>
<organism evidence="2 3">
    <name type="scientific">Anaeromassilibacillus senegalensis</name>
    <dbReference type="NCBI Taxonomy" id="1673717"/>
    <lineage>
        <taxon>Bacteria</taxon>
        <taxon>Bacillati</taxon>
        <taxon>Bacillota</taxon>
        <taxon>Clostridia</taxon>
        <taxon>Eubacteriales</taxon>
        <taxon>Acutalibacteraceae</taxon>
        <taxon>Anaeromassilibacillus</taxon>
    </lineage>
</organism>
<proteinExistence type="predicted"/>
<dbReference type="InterPro" id="IPR000182">
    <property type="entry name" value="GNAT_dom"/>
</dbReference>
<evidence type="ECO:0000313" key="3">
    <source>
        <dbReference type="Proteomes" id="UP001299220"/>
    </source>
</evidence>
<dbReference type="Proteomes" id="UP001299220">
    <property type="component" value="Unassembled WGS sequence"/>
</dbReference>
<dbReference type="SUPFAM" id="SSF55729">
    <property type="entry name" value="Acyl-CoA N-acyltransferases (Nat)"/>
    <property type="match status" value="1"/>
</dbReference>
<name>A0ABS9CMW5_9FIRM</name>
<gene>
    <name evidence="2" type="ORF">JQM67_06815</name>
</gene>
<reference evidence="2 3" key="1">
    <citation type="submission" date="2020-12" db="EMBL/GenBank/DDBJ databases">
        <title>Whole genome sequences of gut porcine anaerobes.</title>
        <authorList>
            <person name="Kubasova T."/>
            <person name="Jahodarova E."/>
            <person name="Rychlik I."/>
        </authorList>
    </citation>
    <scope>NUCLEOTIDE SEQUENCE [LARGE SCALE GENOMIC DNA]</scope>
    <source>
        <strain evidence="2 3">An867</strain>
    </source>
</reference>
<keyword evidence="3" id="KW-1185">Reference proteome</keyword>